<protein>
    <submittedName>
        <fullName evidence="1">Uncharacterized protein</fullName>
    </submittedName>
</protein>
<evidence type="ECO:0000313" key="1">
    <source>
        <dbReference type="EMBL" id="KAH0549122.1"/>
    </source>
</evidence>
<dbReference type="Proteomes" id="UP000826195">
    <property type="component" value="Unassembled WGS sequence"/>
</dbReference>
<dbReference type="Gene3D" id="3.40.630.30">
    <property type="match status" value="1"/>
</dbReference>
<evidence type="ECO:0000313" key="2">
    <source>
        <dbReference type="Proteomes" id="UP000826195"/>
    </source>
</evidence>
<dbReference type="AlphaFoldDB" id="A0AAV7ICY0"/>
<comment type="caution">
    <text evidence="1">The sequence shown here is derived from an EMBL/GenBank/DDBJ whole genome shotgun (WGS) entry which is preliminary data.</text>
</comment>
<dbReference type="EMBL" id="JAHXZJ010001864">
    <property type="protein sequence ID" value="KAH0549122.1"/>
    <property type="molecule type" value="Genomic_DNA"/>
</dbReference>
<sequence length="235" mass="26617">MSESEGCCSLKTDMVWSRPPGDLKVWDSLEITNAAGKKLRFVIQEIPEDRYEEALDHLCDNYLRYEDMRMSLEVVNDTASVAYNRAFWKTGINQEISICTLDVTENNKVPVLAGLNILRVIDKDTSKIKRPVTSDMVKTQKIINYVQNAAGEADPCERYGVDYFLTGTGKKVGETYNIPVTSTMFSSLLAQKTAAKARFVDFLERGWDEATDDHGEPLFPGLKSLRWKQMDKVLL</sequence>
<reference evidence="1 2" key="1">
    <citation type="journal article" date="2021" name="J. Hered.">
        <title>A chromosome-level genome assembly of the parasitoid wasp, Cotesia glomerata (Hymenoptera: Braconidae).</title>
        <authorList>
            <person name="Pinto B.J."/>
            <person name="Weis J.J."/>
            <person name="Gamble T."/>
            <person name="Ode P.J."/>
            <person name="Paul R."/>
            <person name="Zaspel J.M."/>
        </authorList>
    </citation>
    <scope>NUCLEOTIDE SEQUENCE [LARGE SCALE GENOMIC DNA]</scope>
    <source>
        <strain evidence="1">CgM1</strain>
    </source>
</reference>
<gene>
    <name evidence="1" type="ORF">KQX54_006275</name>
</gene>
<accession>A0AAV7ICY0</accession>
<organism evidence="1 2">
    <name type="scientific">Cotesia glomerata</name>
    <name type="common">Lepidopteran parasitic wasp</name>
    <name type="synonym">Apanteles glomeratus</name>
    <dbReference type="NCBI Taxonomy" id="32391"/>
    <lineage>
        <taxon>Eukaryota</taxon>
        <taxon>Metazoa</taxon>
        <taxon>Ecdysozoa</taxon>
        <taxon>Arthropoda</taxon>
        <taxon>Hexapoda</taxon>
        <taxon>Insecta</taxon>
        <taxon>Pterygota</taxon>
        <taxon>Neoptera</taxon>
        <taxon>Endopterygota</taxon>
        <taxon>Hymenoptera</taxon>
        <taxon>Apocrita</taxon>
        <taxon>Ichneumonoidea</taxon>
        <taxon>Braconidae</taxon>
        <taxon>Microgastrinae</taxon>
        <taxon>Cotesia</taxon>
    </lineage>
</organism>
<proteinExistence type="predicted"/>
<keyword evidence="2" id="KW-1185">Reference proteome</keyword>
<name>A0AAV7ICY0_COTGL</name>